<keyword evidence="3" id="KW-1185">Reference proteome</keyword>
<comment type="caution">
    <text evidence="2">The sequence shown here is derived from an EMBL/GenBank/DDBJ whole genome shotgun (WGS) entry which is preliminary data.</text>
</comment>
<reference evidence="2 3" key="1">
    <citation type="journal article" date="2013" name="Antonie Van Leeuwenhoek">
        <title>Sphingomonas ginsenosidivorax sp. nov., with the ability to transform ginsenosides.</title>
        <authorList>
            <person name="Jin X.F."/>
            <person name="Kim J.K."/>
            <person name="Liu Q.M."/>
            <person name="Kang M.S."/>
            <person name="He D."/>
            <person name="Jin F.X."/>
            <person name="Kim S.C."/>
            <person name="Im W.T."/>
        </authorList>
    </citation>
    <scope>NUCLEOTIDE SEQUENCE [LARGE SCALE GENOMIC DNA]</scope>
    <source>
        <strain evidence="2 3">KHI67</strain>
    </source>
</reference>
<proteinExistence type="predicted"/>
<dbReference type="Gene3D" id="2.60.40.10">
    <property type="entry name" value="Immunoglobulins"/>
    <property type="match status" value="1"/>
</dbReference>
<dbReference type="Proteomes" id="UP000321250">
    <property type="component" value="Unassembled WGS sequence"/>
</dbReference>
<dbReference type="InterPro" id="IPR013783">
    <property type="entry name" value="Ig-like_fold"/>
</dbReference>
<evidence type="ECO:0008006" key="4">
    <source>
        <dbReference type="Google" id="ProtNLM"/>
    </source>
</evidence>
<dbReference type="Pfam" id="PF05345">
    <property type="entry name" value="He_PIG"/>
    <property type="match status" value="1"/>
</dbReference>
<organism evidence="2 3">
    <name type="scientific">Sphingomonas ginsenosidivorax</name>
    <dbReference type="NCBI Taxonomy" id="862135"/>
    <lineage>
        <taxon>Bacteria</taxon>
        <taxon>Pseudomonadati</taxon>
        <taxon>Pseudomonadota</taxon>
        <taxon>Alphaproteobacteria</taxon>
        <taxon>Sphingomonadales</taxon>
        <taxon>Sphingomonadaceae</taxon>
        <taxon>Sphingomonas</taxon>
    </lineage>
</organism>
<name>A0A5C6UIZ3_9SPHN</name>
<accession>A0A5C6UIZ3</accession>
<protein>
    <recommendedName>
        <fullName evidence="4">MBG domain-containing protein</fullName>
    </recommendedName>
</protein>
<dbReference type="AlphaFoldDB" id="A0A5C6UIZ3"/>
<evidence type="ECO:0000256" key="1">
    <source>
        <dbReference type="SAM" id="MobiDB-lite"/>
    </source>
</evidence>
<sequence>MTATGGTAPYTYAVIGRAAVRIDAVGKWDAAGTPEASGSFQLGVTATRQFGRQRAVCRDAQLHAGDRRTGLDARTCDAGQRDCRGGLQCRGLRRAAAPAPYAYAVTAGALPAGVTLAADGTLSGTTTAGGTYAFTVTATRRDRGRERRAVQRYPASIRWSWRHRLSCWHRPDCPRGRRGWHTARRSSPSGAPHPTHSRSPRVQLPSG</sequence>
<dbReference type="EMBL" id="VOQR01000001">
    <property type="protein sequence ID" value="TXC72657.1"/>
    <property type="molecule type" value="Genomic_DNA"/>
</dbReference>
<feature type="region of interest" description="Disordered" evidence="1">
    <location>
        <begin position="172"/>
        <end position="207"/>
    </location>
</feature>
<evidence type="ECO:0000313" key="2">
    <source>
        <dbReference type="EMBL" id="TXC72657.1"/>
    </source>
</evidence>
<evidence type="ECO:0000313" key="3">
    <source>
        <dbReference type="Proteomes" id="UP000321250"/>
    </source>
</evidence>
<gene>
    <name evidence="2" type="ORF">FSB78_00015</name>
</gene>